<dbReference type="PANTHER" id="PTHR48228">
    <property type="entry name" value="SUCCINYL-COA--D-CITRAMALATE COA-TRANSFERASE"/>
    <property type="match status" value="1"/>
</dbReference>
<dbReference type="InterPro" id="IPR023606">
    <property type="entry name" value="CoA-Trfase_III_dom_1_sf"/>
</dbReference>
<keyword evidence="2" id="KW-0808">Transferase</keyword>
<dbReference type="SUPFAM" id="SSF89796">
    <property type="entry name" value="CoA-transferase family III (CaiB/BaiF)"/>
    <property type="match status" value="1"/>
</dbReference>
<dbReference type="Gene3D" id="3.30.1540.10">
    <property type="entry name" value="formyl-coa transferase, domain 3"/>
    <property type="match status" value="1"/>
</dbReference>
<reference evidence="2 3" key="1">
    <citation type="submission" date="2016-07" db="EMBL/GenBank/DDBJ databases">
        <title>Draft genome of the white-rot fungus Obba rivulosa 3A-2.</title>
        <authorList>
            <consortium name="DOE Joint Genome Institute"/>
            <person name="Miettinen O."/>
            <person name="Riley R."/>
            <person name="Acob R."/>
            <person name="Barry K."/>
            <person name="Cullen D."/>
            <person name="De Vries R."/>
            <person name="Hainaut M."/>
            <person name="Hatakka A."/>
            <person name="Henrissat B."/>
            <person name="Hilden K."/>
            <person name="Kuo R."/>
            <person name="Labutti K."/>
            <person name="Lipzen A."/>
            <person name="Makela M.R."/>
            <person name="Sandor L."/>
            <person name="Spatafora J.W."/>
            <person name="Grigoriev I.V."/>
            <person name="Hibbett D.S."/>
        </authorList>
    </citation>
    <scope>NUCLEOTIDE SEQUENCE [LARGE SCALE GENOMIC DNA]</scope>
    <source>
        <strain evidence="2 3">3A-2</strain>
    </source>
</reference>
<evidence type="ECO:0000313" key="2">
    <source>
        <dbReference type="EMBL" id="OCH95475.1"/>
    </source>
</evidence>
<dbReference type="PANTHER" id="PTHR48228:SF5">
    <property type="entry name" value="ALPHA-METHYLACYL-COA RACEMASE"/>
    <property type="match status" value="1"/>
</dbReference>
<evidence type="ECO:0000256" key="1">
    <source>
        <dbReference type="ARBA" id="ARBA00008383"/>
    </source>
</evidence>
<dbReference type="InterPro" id="IPR003673">
    <property type="entry name" value="CoA-Trfase_fam_III"/>
</dbReference>
<organism evidence="2 3">
    <name type="scientific">Obba rivulosa</name>
    <dbReference type="NCBI Taxonomy" id="1052685"/>
    <lineage>
        <taxon>Eukaryota</taxon>
        <taxon>Fungi</taxon>
        <taxon>Dikarya</taxon>
        <taxon>Basidiomycota</taxon>
        <taxon>Agaricomycotina</taxon>
        <taxon>Agaricomycetes</taxon>
        <taxon>Polyporales</taxon>
        <taxon>Gelatoporiaceae</taxon>
        <taxon>Obba</taxon>
    </lineage>
</organism>
<sequence length="408" mass="43719">MHNGAQFDLPLSGIHVIEFAGLAPGPMAGKILADFGASVVRVDRPGSTTADVLSRGKRTLMINPKIPSGRAVLQKLIDRADVLIDPFRPGVMERLGLGPDVFLGDMKTAKQGSNTRLVYARLVGFPRTGPHKDMAGHDLNYLALSGVLSMLPGKDKPEFPLNILADFAGGGVLCALGILLALLERQRSGLGQVVHSDMVSGVRYLASWPLLHAAHPASGMFNSPRGQNVLDGGAPYYNVYTCADGRWMSVGCIEPQFFCVFLERFLGSLPRDFALEGGWRPTLAMQQEKGEWNKMKEFFAKGFRMQPRNYWEKVFNGTDACTLPVLSLAEASALAAPVSTTAGEAPSPHPTLSRTVGAGFVHAPSQTGSESVRTTSSTEKILSELGLNESDIGRLYRDGALAGAAAKL</sequence>
<dbReference type="Proteomes" id="UP000250043">
    <property type="component" value="Unassembled WGS sequence"/>
</dbReference>
<dbReference type="OrthoDB" id="16747at2759"/>
<dbReference type="Pfam" id="PF02515">
    <property type="entry name" value="CoA_transf_3"/>
    <property type="match status" value="1"/>
</dbReference>
<dbReference type="Gene3D" id="3.40.50.10540">
    <property type="entry name" value="Crotonobetainyl-coa:carnitine coa-transferase, domain 1"/>
    <property type="match status" value="1"/>
</dbReference>
<dbReference type="InterPro" id="IPR044855">
    <property type="entry name" value="CoA-Trfase_III_dom3_sf"/>
</dbReference>
<name>A0A8E2DTF0_9APHY</name>
<accession>A0A8E2DTF0</accession>
<keyword evidence="3" id="KW-1185">Reference proteome</keyword>
<evidence type="ECO:0000313" key="3">
    <source>
        <dbReference type="Proteomes" id="UP000250043"/>
    </source>
</evidence>
<gene>
    <name evidence="2" type="ORF">OBBRIDRAFT_745734</name>
</gene>
<comment type="similarity">
    <text evidence="1">Belongs to the CoA-transferase III family.</text>
</comment>
<proteinExistence type="inferred from homology"/>
<dbReference type="EMBL" id="KV722336">
    <property type="protein sequence ID" value="OCH95475.1"/>
    <property type="molecule type" value="Genomic_DNA"/>
</dbReference>
<dbReference type="InterPro" id="IPR050509">
    <property type="entry name" value="CoA-transferase_III"/>
</dbReference>
<dbReference type="AlphaFoldDB" id="A0A8E2DTF0"/>
<protein>
    <submittedName>
        <fullName evidence="2">CoA-transferase family III</fullName>
    </submittedName>
</protein>
<dbReference type="GO" id="GO:0016740">
    <property type="term" value="F:transferase activity"/>
    <property type="evidence" value="ECO:0007669"/>
    <property type="project" value="UniProtKB-KW"/>
</dbReference>